<dbReference type="OrthoDB" id="541883at2759"/>
<comment type="caution">
    <text evidence="18">The sequence shown here is derived from an EMBL/GenBank/DDBJ whole genome shotgun (WGS) entry which is preliminary data.</text>
</comment>
<evidence type="ECO:0000259" key="14">
    <source>
        <dbReference type="SMART" id="SM00827"/>
    </source>
</evidence>
<dbReference type="GO" id="GO:0006633">
    <property type="term" value="P:fatty acid biosynthetic process"/>
    <property type="evidence" value="ECO:0007669"/>
    <property type="project" value="UniProtKB-KW"/>
</dbReference>
<dbReference type="EMBL" id="NCKU01006188">
    <property type="protein sequence ID" value="RWS03750.1"/>
    <property type="molecule type" value="Genomic_DNA"/>
</dbReference>
<dbReference type="EMBL" id="NCKU01005441">
    <property type="protein sequence ID" value="RWS04563.1"/>
    <property type="molecule type" value="Genomic_DNA"/>
</dbReference>
<dbReference type="SMART" id="SM00827">
    <property type="entry name" value="PKS_AT"/>
    <property type="match status" value="1"/>
</dbReference>
<evidence type="ECO:0000313" key="19">
    <source>
        <dbReference type="Proteomes" id="UP000285301"/>
    </source>
</evidence>
<keyword evidence="10" id="KW-0275">Fatty acid biosynthesis</keyword>
<dbReference type="FunFam" id="3.30.70.250:FF:000005">
    <property type="entry name" value="Malonyl-CoA-acyl carrier protein transacylase, mitochondrial"/>
    <property type="match status" value="1"/>
</dbReference>
<reference evidence="18" key="2">
    <citation type="submission" date="2018-11" db="EMBL/GenBank/DDBJ databases">
        <title>Trombidioid mite genomics.</title>
        <authorList>
            <person name="Dong X."/>
        </authorList>
    </citation>
    <scope>NUCLEOTIDE SEQUENCE</scope>
    <source>
        <strain evidence="18">UoL-WK</strain>
    </source>
</reference>
<keyword evidence="4" id="KW-0444">Lipid biosynthesis</keyword>
<dbReference type="Gene3D" id="3.30.70.250">
    <property type="entry name" value="Malonyl-CoA ACP transacylase, ACP-binding"/>
    <property type="match status" value="1"/>
</dbReference>
<keyword evidence="7" id="KW-0809">Transit peptide</keyword>
<feature type="region of interest" description="Disordered" evidence="13">
    <location>
        <begin position="50"/>
        <end position="69"/>
    </location>
</feature>
<dbReference type="STRING" id="1965070.A0A3S3NZ56"/>
<dbReference type="EMBL" id="NCKU01005321">
    <property type="protein sequence ID" value="RWS04703.1"/>
    <property type="molecule type" value="Genomic_DNA"/>
</dbReference>
<proteinExistence type="inferred from homology"/>
<dbReference type="InterPro" id="IPR052760">
    <property type="entry name" value="Mitochondrial_malonyltrans"/>
</dbReference>
<accession>A0A3S3NZ56</accession>
<comment type="pathway">
    <text evidence="2">Lipid metabolism; fatty acid biosynthesis.</text>
</comment>
<keyword evidence="6" id="KW-0276">Fatty acid metabolism</keyword>
<comment type="subcellular location">
    <subcellularLocation>
        <location evidence="1">Mitochondrion</location>
    </subcellularLocation>
</comment>
<comment type="similarity">
    <text evidence="11">Belongs to the type II malonyltransferase family.</text>
</comment>
<dbReference type="PANTHER" id="PTHR47170">
    <property type="entry name" value="MALONYL-COA ACP TRANSACYLASE, ACP-BINDING"/>
    <property type="match status" value="1"/>
</dbReference>
<evidence type="ECO:0000313" key="18">
    <source>
        <dbReference type="EMBL" id="RWS04703.1"/>
    </source>
</evidence>
<dbReference type="InterPro" id="IPR016035">
    <property type="entry name" value="Acyl_Trfase/lysoPLipase"/>
</dbReference>
<dbReference type="InterPro" id="IPR014043">
    <property type="entry name" value="Acyl_transferase_dom"/>
</dbReference>
<dbReference type="EC" id="2.3.1.39" evidence="3"/>
<organism evidence="18 19">
    <name type="scientific">Dinothrombium tinctorium</name>
    <dbReference type="NCBI Taxonomy" id="1965070"/>
    <lineage>
        <taxon>Eukaryota</taxon>
        <taxon>Metazoa</taxon>
        <taxon>Ecdysozoa</taxon>
        <taxon>Arthropoda</taxon>
        <taxon>Chelicerata</taxon>
        <taxon>Arachnida</taxon>
        <taxon>Acari</taxon>
        <taxon>Acariformes</taxon>
        <taxon>Trombidiformes</taxon>
        <taxon>Prostigmata</taxon>
        <taxon>Anystina</taxon>
        <taxon>Parasitengona</taxon>
        <taxon>Trombidioidea</taxon>
        <taxon>Trombidiidae</taxon>
        <taxon>Dinothrombium</taxon>
    </lineage>
</organism>
<evidence type="ECO:0000256" key="5">
    <source>
        <dbReference type="ARBA" id="ARBA00022679"/>
    </source>
</evidence>
<dbReference type="InterPro" id="IPR001227">
    <property type="entry name" value="Ac_transferase_dom_sf"/>
</dbReference>
<dbReference type="AlphaFoldDB" id="A0A3S3NZ56"/>
<dbReference type="GO" id="GO:0004314">
    <property type="term" value="F:[acyl-carrier-protein] S-malonyltransferase activity"/>
    <property type="evidence" value="ECO:0007669"/>
    <property type="project" value="UniProtKB-EC"/>
</dbReference>
<dbReference type="PANTHER" id="PTHR47170:SF2">
    <property type="entry name" value="MALONYL-COA:ACP TRANSACYLASE (MAT) DOMAIN-CONTAINING PROTEIN"/>
    <property type="match status" value="1"/>
</dbReference>
<evidence type="ECO:0000256" key="3">
    <source>
        <dbReference type="ARBA" id="ARBA00013258"/>
    </source>
</evidence>
<evidence type="ECO:0000256" key="8">
    <source>
        <dbReference type="ARBA" id="ARBA00023098"/>
    </source>
</evidence>
<evidence type="ECO:0000256" key="10">
    <source>
        <dbReference type="ARBA" id="ARBA00023160"/>
    </source>
</evidence>
<name>A0A3S3NZ56_9ACAR</name>
<evidence type="ECO:0000256" key="13">
    <source>
        <dbReference type="SAM" id="MobiDB-lite"/>
    </source>
</evidence>
<dbReference type="GO" id="GO:0005739">
    <property type="term" value="C:mitochondrion"/>
    <property type="evidence" value="ECO:0007669"/>
    <property type="project" value="UniProtKB-SubCell"/>
</dbReference>
<sequence>MASILTRRSLVFRSFHVRKNAKRAFCEKKTDETSLEVSANPKKFKELFESAKEKKQSEETSVGEVSRPETRIHSFRPKIDPKTTGVILFPGQGSQYVGMGESLLDSPNVPQLFRVAEQILGYDLLDLCLNGPEETLNQTKYCQPAIFVTSLAAVEKMRTIAPDYIANCVATAGFSIGEFAALVFGGALTYENALKLIKIRAEGMQYASDLVPSGMMTVIFGADARINLACSAAVEWCIRQGVEPEHAVCNVCNYLFPHCKVIGGHDQALQFIEINAKDFGIRKCTRVKVSGAFHTKLMLPAQEVFKEALRNTKISRPLIAIHSNIDGRPYKDEKDILKKLGKQMCSAVKWEQTLHHIYTRSEGTDYPMTFECGPGKTLLTILKMVNDKARKQARSISA</sequence>
<keyword evidence="9" id="KW-0496">Mitochondrion</keyword>
<evidence type="ECO:0000313" key="15">
    <source>
        <dbReference type="EMBL" id="RWS03744.1"/>
    </source>
</evidence>
<dbReference type="Gene3D" id="3.40.366.10">
    <property type="entry name" value="Malonyl-Coenzyme A Acyl Carrier Protein, domain 2"/>
    <property type="match status" value="1"/>
</dbReference>
<dbReference type="SUPFAM" id="SSF52151">
    <property type="entry name" value="FabD/lysophospholipase-like"/>
    <property type="match status" value="1"/>
</dbReference>
<dbReference type="Pfam" id="PF00698">
    <property type="entry name" value="Acyl_transf_1"/>
    <property type="match status" value="1"/>
</dbReference>
<feature type="domain" description="Malonyl-CoA:ACP transacylase (MAT)" evidence="14">
    <location>
        <begin position="88"/>
        <end position="398"/>
    </location>
</feature>
<evidence type="ECO:0000256" key="4">
    <source>
        <dbReference type="ARBA" id="ARBA00022516"/>
    </source>
</evidence>
<evidence type="ECO:0000313" key="17">
    <source>
        <dbReference type="EMBL" id="RWS04563.1"/>
    </source>
</evidence>
<evidence type="ECO:0000256" key="2">
    <source>
        <dbReference type="ARBA" id="ARBA00005194"/>
    </source>
</evidence>
<keyword evidence="19" id="KW-1185">Reference proteome</keyword>
<dbReference type="Proteomes" id="UP000285301">
    <property type="component" value="Unassembled WGS sequence"/>
</dbReference>
<evidence type="ECO:0000256" key="1">
    <source>
        <dbReference type="ARBA" id="ARBA00004173"/>
    </source>
</evidence>
<evidence type="ECO:0000313" key="16">
    <source>
        <dbReference type="EMBL" id="RWS03750.1"/>
    </source>
</evidence>
<keyword evidence="5" id="KW-0808">Transferase</keyword>
<gene>
    <name evidence="17" type="ORF">B4U79_02173</name>
    <name evidence="15" type="ORF">B4U79_07484</name>
    <name evidence="16" type="ORF">B4U79_08968</name>
    <name evidence="18" type="ORF">B4U79_13010</name>
</gene>
<evidence type="ECO:0000256" key="9">
    <source>
        <dbReference type="ARBA" id="ARBA00023128"/>
    </source>
</evidence>
<reference evidence="18 19" key="1">
    <citation type="journal article" date="2018" name="Gigascience">
        <title>Genomes of trombidid mites reveal novel predicted allergens and laterally-transferred genes associated with secondary metabolism.</title>
        <authorList>
            <person name="Dong X."/>
            <person name="Chaisiri K."/>
            <person name="Xia D."/>
            <person name="Armstrong S.D."/>
            <person name="Fang Y."/>
            <person name="Donnelly M.J."/>
            <person name="Kadowaki T."/>
            <person name="McGarry J.W."/>
            <person name="Darby A.C."/>
            <person name="Makepeace B.L."/>
        </authorList>
    </citation>
    <scope>NUCLEOTIDE SEQUENCE [LARGE SCALE GENOMIC DNA]</scope>
    <source>
        <strain evidence="18">UoL-WK</strain>
    </source>
</reference>
<evidence type="ECO:0000256" key="11">
    <source>
        <dbReference type="ARBA" id="ARBA00061523"/>
    </source>
</evidence>
<dbReference type="EMBL" id="NCKU01006189">
    <property type="protein sequence ID" value="RWS03744.1"/>
    <property type="molecule type" value="Genomic_DNA"/>
</dbReference>
<evidence type="ECO:0000256" key="7">
    <source>
        <dbReference type="ARBA" id="ARBA00022946"/>
    </source>
</evidence>
<evidence type="ECO:0000256" key="6">
    <source>
        <dbReference type="ARBA" id="ARBA00022832"/>
    </source>
</evidence>
<keyword evidence="8" id="KW-0443">Lipid metabolism</keyword>
<protein>
    <recommendedName>
        <fullName evidence="3">[acyl-carrier-protein] S-malonyltransferase</fullName>
        <ecNumber evidence="3">2.3.1.39</ecNumber>
    </recommendedName>
    <alternativeName>
        <fullName evidence="12">[Acyl-carrier-protein] malonyltransferase</fullName>
    </alternativeName>
</protein>
<evidence type="ECO:0000256" key="12">
    <source>
        <dbReference type="ARBA" id="ARBA00077751"/>
    </source>
</evidence>